<gene>
    <name evidence="1" type="ORF">ATY39_07370</name>
</gene>
<reference evidence="1 2" key="1">
    <citation type="journal article" date="2016" name="Genome Announc.">
        <title>Whole-Genome Sequence of Rummeliibacillus stabekisii Strain PP9 Isolated from Antarctic Soil.</title>
        <authorList>
            <person name="da Mota F.F."/>
            <person name="Vollu R.E."/>
            <person name="Jurelevicius D."/>
            <person name="Seldin L."/>
        </authorList>
    </citation>
    <scope>NUCLEOTIDE SEQUENCE [LARGE SCALE GENOMIC DNA]</scope>
    <source>
        <strain evidence="1 2">PP9</strain>
    </source>
</reference>
<dbReference type="AlphaFoldDB" id="A0A143HCZ6"/>
<name>A0A143HCZ6_9BACL</name>
<keyword evidence="2" id="KW-1185">Reference proteome</keyword>
<dbReference type="KEGG" id="rst:ATY39_07370"/>
<proteinExistence type="predicted"/>
<evidence type="ECO:0000313" key="1">
    <source>
        <dbReference type="EMBL" id="AMW99299.1"/>
    </source>
</evidence>
<dbReference type="Proteomes" id="UP000076021">
    <property type="component" value="Chromosome"/>
</dbReference>
<protein>
    <submittedName>
        <fullName evidence="1">Uncharacterized protein</fullName>
    </submittedName>
</protein>
<reference evidence="2" key="2">
    <citation type="submission" date="2016-03" db="EMBL/GenBank/DDBJ databases">
        <authorList>
            <person name="Ploux O."/>
        </authorList>
    </citation>
    <scope>NUCLEOTIDE SEQUENCE [LARGE SCALE GENOMIC DNA]</scope>
    <source>
        <strain evidence="2">PP9</strain>
    </source>
</reference>
<accession>A0A143HCZ6</accession>
<organism evidence="1 2">
    <name type="scientific">Rummeliibacillus stabekisii</name>
    <dbReference type="NCBI Taxonomy" id="241244"/>
    <lineage>
        <taxon>Bacteria</taxon>
        <taxon>Bacillati</taxon>
        <taxon>Bacillota</taxon>
        <taxon>Bacilli</taxon>
        <taxon>Bacillales</taxon>
        <taxon>Caryophanaceae</taxon>
        <taxon>Rummeliibacillus</taxon>
    </lineage>
</organism>
<dbReference type="OrthoDB" id="1706280at2"/>
<evidence type="ECO:0000313" key="2">
    <source>
        <dbReference type="Proteomes" id="UP000076021"/>
    </source>
</evidence>
<sequence>MTTLKEVELAFLHFIDSELAKEWLKNDIVKMKIASGYDDWMNDVNDHHCPLTLEEYIETCLDNPSYIGFK</sequence>
<dbReference type="RefSeq" id="WP_066787950.1">
    <property type="nucleotide sequence ID" value="NZ_CP014806.1"/>
</dbReference>
<dbReference type="EMBL" id="CP014806">
    <property type="protein sequence ID" value="AMW99299.1"/>
    <property type="molecule type" value="Genomic_DNA"/>
</dbReference>